<evidence type="ECO:0008006" key="4">
    <source>
        <dbReference type="Google" id="ProtNLM"/>
    </source>
</evidence>
<dbReference type="InterPro" id="IPR029063">
    <property type="entry name" value="SAM-dependent_MTases_sf"/>
</dbReference>
<dbReference type="NCBIfam" id="TIGR04371">
    <property type="entry name" value="methyltran_NanM"/>
    <property type="match status" value="1"/>
</dbReference>
<dbReference type="Proteomes" id="UP000245507">
    <property type="component" value="Unassembled WGS sequence"/>
</dbReference>
<evidence type="ECO:0000313" key="3">
    <source>
        <dbReference type="Proteomes" id="UP000245507"/>
    </source>
</evidence>
<feature type="compositionally biased region" description="Basic and acidic residues" evidence="1">
    <location>
        <begin position="1"/>
        <end position="11"/>
    </location>
</feature>
<sequence length="400" mass="45346">MGAVERDQHDRRRERHGPAFQSAFRSGRGSCHQTRRPALGLPTVSKSESPFLAKLKRANPSLVSSWAKRQAKSVAARGGYLVTKMDDEARRYARVSHNDAVPLPPGAEQTLRTDNPKLVALQEAYDALDISATAHSQWRQSFLKRNLSLAWFRGDNAYVWQFRQLRNAAEARMYLTLLDVESRDRLGLLKRLEEDGKFGAWTFTYGNRPPVSRDLLDSVNEISYLDAQMGLSSIENLKVLDIGAGYGRMAHRVSAALPNLAAYDCIDGVATSTFLCDYYLTYREAPDSVRVVPLPEYETLADKYDLAVNIHSFSECSLEAIEWWLGQISQRDIEWLLIVPNTPHQLLSTEIDGSMQDFSHLVRAAGYVQVDERPVFENDELRALIDLHDTFHLFRREASQ</sequence>
<evidence type="ECO:0000313" key="2">
    <source>
        <dbReference type="EMBL" id="PWN04912.1"/>
    </source>
</evidence>
<keyword evidence="3" id="KW-1185">Reference proteome</keyword>
<reference evidence="2 3" key="1">
    <citation type="submission" date="2018-05" db="EMBL/GenBank/DDBJ databases">
        <title>Nocardioides silvaticus genome.</title>
        <authorList>
            <person name="Li C."/>
            <person name="Wang G."/>
        </authorList>
    </citation>
    <scope>NUCLEOTIDE SEQUENCE [LARGE SCALE GENOMIC DNA]</scope>
    <source>
        <strain evidence="2 3">CCTCC AB 2018079</strain>
    </source>
</reference>
<dbReference type="AlphaFoldDB" id="A0A316TRR4"/>
<evidence type="ECO:0000256" key="1">
    <source>
        <dbReference type="SAM" id="MobiDB-lite"/>
    </source>
</evidence>
<dbReference type="SUPFAM" id="SSF53335">
    <property type="entry name" value="S-adenosyl-L-methionine-dependent methyltransferases"/>
    <property type="match status" value="1"/>
</dbReference>
<organism evidence="2 3">
    <name type="scientific">Nocardioides silvaticus</name>
    <dbReference type="NCBI Taxonomy" id="2201891"/>
    <lineage>
        <taxon>Bacteria</taxon>
        <taxon>Bacillati</taxon>
        <taxon>Actinomycetota</taxon>
        <taxon>Actinomycetes</taxon>
        <taxon>Propionibacteriales</taxon>
        <taxon>Nocardioidaceae</taxon>
        <taxon>Nocardioides</taxon>
    </lineage>
</organism>
<feature type="region of interest" description="Disordered" evidence="1">
    <location>
        <begin position="1"/>
        <end position="43"/>
    </location>
</feature>
<protein>
    <recommendedName>
        <fullName evidence="4">Sugar O-methyltransferase</fullName>
    </recommendedName>
</protein>
<accession>A0A316TRR4</accession>
<comment type="caution">
    <text evidence="2">The sequence shown here is derived from an EMBL/GenBank/DDBJ whole genome shotgun (WGS) entry which is preliminary data.</text>
</comment>
<proteinExistence type="predicted"/>
<gene>
    <name evidence="2" type="ORF">DJ010_04745</name>
</gene>
<dbReference type="EMBL" id="QGDD01000001">
    <property type="protein sequence ID" value="PWN04912.1"/>
    <property type="molecule type" value="Genomic_DNA"/>
</dbReference>
<dbReference type="InterPro" id="IPR030807">
    <property type="entry name" value="Methyltran_NanM"/>
</dbReference>
<name>A0A316TRR4_9ACTN</name>